<keyword evidence="1" id="KW-0175">Coiled coil</keyword>
<proteinExistence type="predicted"/>
<keyword evidence="3" id="KW-0675">Receptor</keyword>
<comment type="caution">
    <text evidence="3">The sequence shown here is derived from an EMBL/GenBank/DDBJ whole genome shotgun (WGS) entry which is preliminary data.</text>
</comment>
<dbReference type="PROSITE" id="PS50104">
    <property type="entry name" value="TIR"/>
    <property type="match status" value="1"/>
</dbReference>
<keyword evidence="4" id="KW-1185">Reference proteome</keyword>
<dbReference type="GO" id="GO:0007165">
    <property type="term" value="P:signal transduction"/>
    <property type="evidence" value="ECO:0007669"/>
    <property type="project" value="InterPro"/>
</dbReference>
<name>A0A7Y6R998_9GAMM</name>
<dbReference type="Gene3D" id="3.40.50.10140">
    <property type="entry name" value="Toll/interleukin-1 receptor homology (TIR) domain"/>
    <property type="match status" value="1"/>
</dbReference>
<reference evidence="3 4" key="1">
    <citation type="submission" date="2020-06" db="EMBL/GenBank/DDBJ databases">
        <title>Halomonas sp. QX-1 draft genome sequence.</title>
        <authorList>
            <person name="Qiu X."/>
        </authorList>
    </citation>
    <scope>NUCLEOTIDE SEQUENCE [LARGE SCALE GENOMIC DNA]</scope>
    <source>
        <strain evidence="3 4">QX-1</strain>
    </source>
</reference>
<dbReference type="InterPro" id="IPR000157">
    <property type="entry name" value="TIR_dom"/>
</dbReference>
<evidence type="ECO:0000256" key="1">
    <source>
        <dbReference type="SAM" id="Coils"/>
    </source>
</evidence>
<dbReference type="Pfam" id="PF13676">
    <property type="entry name" value="TIR_2"/>
    <property type="match status" value="1"/>
</dbReference>
<dbReference type="InterPro" id="IPR057123">
    <property type="entry name" value="STAND_NTPase4_dom"/>
</dbReference>
<feature type="domain" description="TIR" evidence="2">
    <location>
        <begin position="1"/>
        <end position="145"/>
    </location>
</feature>
<dbReference type="AlphaFoldDB" id="A0A7Y6R998"/>
<dbReference type="SUPFAM" id="SSF52540">
    <property type="entry name" value="P-loop containing nucleoside triphosphate hydrolases"/>
    <property type="match status" value="1"/>
</dbReference>
<sequence>MKKIFISYSSADEKYKDQMISHLSGLKHRGVIETWHNRDIVAGDVKGDEIDQNINQAAVILLMVSPDFIGSVYCYGHEMQYAIQLHEEGRARVIPVMLRPCDIEGAPFENLKSVPERNWISQYDDKDSVFLEVVEQIKIAIKEAVTKKEPATKKDYVHKSSFFEWLNDTEVVLKSRTTEVIKLDDIYIYPDLRALDSDDESFLEISSARLPESEGYALVLGEEQSGKSALAKSLYKDAFKNGKKPVFIDAENLNESDIVELCNKEIKNQYNNIDCLTGIVPAERFLIIDNFASVSLNKKHQNILLDGIEREFNTCVILASDSFQYVIPDIEGMAIFSVKEILPLGNFKREKLIEKWVSVGRDKEIDEAELFYYVDELKTRMDSLVRRSVIPPKPIYLLSLLQIFEAYTAQQIDLTSFGHCYQYLVYQALEKADISGKDIDKYMNVMTEFAWSQFENGGELSPEALGVFFRKYSETYLAVDEKNVISRLVNCSILSKNENGYNFKYPYIYYFFASKYISEQYNKNIKVKESFVFLLENLHKEDCANIIVFITHHTKDAWILDEIQVCMMDLFQEESAASLNRDSLKFMESFLGDIPDLILEQRKIEDEREKNAHDLDRMEIRNKKYENEIENLEPSDTLARINKAFKGIEILGQIVRNRSASLPKEMLVDLVKEGFDTGLRFLSYFLSISDASKGEVIKIIEHVLQENPRVSDKDLEKEAKHTYMLLTYGVIFGVLRKISSSMGGVEVEELCRIVEEENGTPAVKLINQSMHLHFHKRLDFKRITELQKEFRSNPTCKRILRENVIQHTYMFPVEYKDKQKIAQSLNVSMQSQRRIESAKGGKLLNRK</sequence>
<dbReference type="InterPro" id="IPR035897">
    <property type="entry name" value="Toll_tir_struct_dom_sf"/>
</dbReference>
<dbReference type="SMART" id="SM00255">
    <property type="entry name" value="TIR"/>
    <property type="match status" value="1"/>
</dbReference>
<dbReference type="SUPFAM" id="SSF52200">
    <property type="entry name" value="Toll/Interleukin receptor TIR domain"/>
    <property type="match status" value="1"/>
</dbReference>
<accession>A0A7Y6R998</accession>
<dbReference type="Gene3D" id="3.40.50.300">
    <property type="entry name" value="P-loop containing nucleotide triphosphate hydrolases"/>
    <property type="match status" value="1"/>
</dbReference>
<organism evidence="3 4">
    <name type="scientific">Vreelandella maris</name>
    <dbReference type="NCBI Taxonomy" id="2729617"/>
    <lineage>
        <taxon>Bacteria</taxon>
        <taxon>Pseudomonadati</taxon>
        <taxon>Pseudomonadota</taxon>
        <taxon>Gammaproteobacteria</taxon>
        <taxon>Oceanospirillales</taxon>
        <taxon>Halomonadaceae</taxon>
        <taxon>Vreelandella</taxon>
    </lineage>
</organism>
<dbReference type="InterPro" id="IPR027417">
    <property type="entry name" value="P-loop_NTPase"/>
</dbReference>
<dbReference type="Proteomes" id="UP000589984">
    <property type="component" value="Unassembled WGS sequence"/>
</dbReference>
<dbReference type="EMBL" id="JABWCV010000001">
    <property type="protein sequence ID" value="NVF12737.1"/>
    <property type="molecule type" value="Genomic_DNA"/>
</dbReference>
<feature type="coiled-coil region" evidence="1">
    <location>
        <begin position="608"/>
        <end position="635"/>
    </location>
</feature>
<dbReference type="RefSeq" id="WP_176301991.1">
    <property type="nucleotide sequence ID" value="NZ_JABWCV010000001.1"/>
</dbReference>
<evidence type="ECO:0000313" key="4">
    <source>
        <dbReference type="Proteomes" id="UP000589984"/>
    </source>
</evidence>
<dbReference type="Pfam" id="PF24406">
    <property type="entry name" value="nSTAND_NTPase4"/>
    <property type="match status" value="1"/>
</dbReference>
<evidence type="ECO:0000313" key="3">
    <source>
        <dbReference type="EMBL" id="NVF12737.1"/>
    </source>
</evidence>
<evidence type="ECO:0000259" key="2">
    <source>
        <dbReference type="PROSITE" id="PS50104"/>
    </source>
</evidence>
<protein>
    <submittedName>
        <fullName evidence="3">Toll/interleukin-1 receptor domain-containing protein</fullName>
    </submittedName>
</protein>
<gene>
    <name evidence="3" type="ORF">HUO07_00915</name>
</gene>